<evidence type="ECO:0000256" key="3">
    <source>
        <dbReference type="ARBA" id="ARBA00022723"/>
    </source>
</evidence>
<evidence type="ECO:0000256" key="5">
    <source>
        <dbReference type="ARBA" id="ARBA00023014"/>
    </source>
</evidence>
<evidence type="ECO:0000256" key="2">
    <source>
        <dbReference type="ARBA" id="ARBA00022691"/>
    </source>
</evidence>
<evidence type="ECO:0000313" key="7">
    <source>
        <dbReference type="EMBL" id="GAG83424.1"/>
    </source>
</evidence>
<dbReference type="Gene3D" id="3.80.30.20">
    <property type="entry name" value="tm_1862 like domain"/>
    <property type="match status" value="1"/>
</dbReference>
<dbReference type="SMART" id="SM00729">
    <property type="entry name" value="Elp3"/>
    <property type="match status" value="1"/>
</dbReference>
<feature type="domain" description="Radical SAM core" evidence="6">
    <location>
        <begin position="1"/>
        <end position="196"/>
    </location>
</feature>
<dbReference type="InterPro" id="IPR051198">
    <property type="entry name" value="BchE-like"/>
</dbReference>
<sequence>LWRPRTVNNVLNEICELAGQGYQEILFIDDNFTQNKKRIIELCAKIRNEKLDMAFICDGRVNHSSIELFRAMNKANFEILMFGLESSSQRLLNYYNKKITPQMSKTAIKNARKAGFKFVVGTFMIGGLDETYAEAINTLNFISKLDIDFPHIIFTRALPGTQLFNSLIHNNIIDEEKYWETGVDLIDLPQAKMKRHVIFKIIKEQFHLKFLRPTYLMKALLRTSLSKYRQEIVFSHLNSHDFERFIKLINNPPDLF</sequence>
<feature type="non-terminal residue" evidence="7">
    <location>
        <position position="1"/>
    </location>
</feature>
<evidence type="ECO:0000256" key="4">
    <source>
        <dbReference type="ARBA" id="ARBA00023004"/>
    </source>
</evidence>
<name>X1ALK5_9ZZZZ</name>
<dbReference type="GO" id="GO:0003824">
    <property type="term" value="F:catalytic activity"/>
    <property type="evidence" value="ECO:0007669"/>
    <property type="project" value="InterPro"/>
</dbReference>
<dbReference type="InterPro" id="IPR006638">
    <property type="entry name" value="Elp3/MiaA/NifB-like_rSAM"/>
</dbReference>
<evidence type="ECO:0000256" key="1">
    <source>
        <dbReference type="ARBA" id="ARBA00001966"/>
    </source>
</evidence>
<dbReference type="Pfam" id="PF04055">
    <property type="entry name" value="Radical_SAM"/>
    <property type="match status" value="1"/>
</dbReference>
<dbReference type="InterPro" id="IPR058240">
    <property type="entry name" value="rSAM_sf"/>
</dbReference>
<dbReference type="SUPFAM" id="SSF102114">
    <property type="entry name" value="Radical SAM enzymes"/>
    <property type="match status" value="1"/>
</dbReference>
<comment type="caution">
    <text evidence="7">The sequence shown here is derived from an EMBL/GenBank/DDBJ whole genome shotgun (WGS) entry which is preliminary data.</text>
</comment>
<dbReference type="EMBL" id="BART01012635">
    <property type="protein sequence ID" value="GAG83424.1"/>
    <property type="molecule type" value="Genomic_DNA"/>
</dbReference>
<keyword evidence="5" id="KW-0411">Iron-sulfur</keyword>
<dbReference type="GO" id="GO:0051536">
    <property type="term" value="F:iron-sulfur cluster binding"/>
    <property type="evidence" value="ECO:0007669"/>
    <property type="project" value="UniProtKB-KW"/>
</dbReference>
<dbReference type="InterPro" id="IPR007197">
    <property type="entry name" value="rSAM"/>
</dbReference>
<protein>
    <recommendedName>
        <fullName evidence="6">Radical SAM core domain-containing protein</fullName>
    </recommendedName>
</protein>
<evidence type="ECO:0000259" key="6">
    <source>
        <dbReference type="PROSITE" id="PS51918"/>
    </source>
</evidence>
<dbReference type="PROSITE" id="PS51918">
    <property type="entry name" value="RADICAL_SAM"/>
    <property type="match status" value="1"/>
</dbReference>
<dbReference type="AlphaFoldDB" id="X1ALK5"/>
<dbReference type="GO" id="GO:0046872">
    <property type="term" value="F:metal ion binding"/>
    <property type="evidence" value="ECO:0007669"/>
    <property type="project" value="UniProtKB-KW"/>
</dbReference>
<gene>
    <name evidence="7" type="ORF">S01H4_26259</name>
</gene>
<dbReference type="PANTHER" id="PTHR43409">
    <property type="entry name" value="ANAEROBIC MAGNESIUM-PROTOPORPHYRIN IX MONOMETHYL ESTER CYCLASE-RELATED"/>
    <property type="match status" value="1"/>
</dbReference>
<dbReference type="InterPro" id="IPR023404">
    <property type="entry name" value="rSAM_horseshoe"/>
</dbReference>
<accession>X1ALK5</accession>
<organism evidence="7">
    <name type="scientific">marine sediment metagenome</name>
    <dbReference type="NCBI Taxonomy" id="412755"/>
    <lineage>
        <taxon>unclassified sequences</taxon>
        <taxon>metagenomes</taxon>
        <taxon>ecological metagenomes</taxon>
    </lineage>
</organism>
<keyword evidence="2" id="KW-0949">S-adenosyl-L-methionine</keyword>
<comment type="cofactor">
    <cofactor evidence="1">
        <name>[4Fe-4S] cluster</name>
        <dbReference type="ChEBI" id="CHEBI:49883"/>
    </cofactor>
</comment>
<keyword evidence="3" id="KW-0479">Metal-binding</keyword>
<proteinExistence type="predicted"/>
<reference evidence="7" key="1">
    <citation type="journal article" date="2014" name="Front. Microbiol.">
        <title>High frequency of phylogenetically diverse reductive dehalogenase-homologous genes in deep subseafloor sedimentary metagenomes.</title>
        <authorList>
            <person name="Kawai M."/>
            <person name="Futagami T."/>
            <person name="Toyoda A."/>
            <person name="Takaki Y."/>
            <person name="Nishi S."/>
            <person name="Hori S."/>
            <person name="Arai W."/>
            <person name="Tsubouchi T."/>
            <person name="Morono Y."/>
            <person name="Uchiyama I."/>
            <person name="Ito T."/>
            <person name="Fujiyama A."/>
            <person name="Inagaki F."/>
            <person name="Takami H."/>
        </authorList>
    </citation>
    <scope>NUCLEOTIDE SEQUENCE</scope>
    <source>
        <strain evidence="7">Expedition CK06-06</strain>
    </source>
</reference>
<dbReference type="PANTHER" id="PTHR43409:SF7">
    <property type="entry name" value="BLL1977 PROTEIN"/>
    <property type="match status" value="1"/>
</dbReference>
<keyword evidence="4" id="KW-0408">Iron</keyword>